<accession>A0A699JIM9</accession>
<name>A0A699JIM9_TANCI</name>
<proteinExistence type="predicted"/>
<sequence>MSDTKVLTVKMEILLEPTSKQLLIASMVNLIHHIRRPYALSWKPYQGDSLNLPDHRYIIAVTASFQLSQIHTPHAHTQAFKATQRFSCTNHCFDPCGPMVNAAVFEYDR</sequence>
<protein>
    <submittedName>
        <fullName evidence="1">Uncharacterized protein</fullName>
    </submittedName>
</protein>
<comment type="caution">
    <text evidence="1">The sequence shown here is derived from an EMBL/GenBank/DDBJ whole genome shotgun (WGS) entry which is preliminary data.</text>
</comment>
<organism evidence="1">
    <name type="scientific">Tanacetum cinerariifolium</name>
    <name type="common">Dalmatian daisy</name>
    <name type="synonym">Chrysanthemum cinerariifolium</name>
    <dbReference type="NCBI Taxonomy" id="118510"/>
    <lineage>
        <taxon>Eukaryota</taxon>
        <taxon>Viridiplantae</taxon>
        <taxon>Streptophyta</taxon>
        <taxon>Embryophyta</taxon>
        <taxon>Tracheophyta</taxon>
        <taxon>Spermatophyta</taxon>
        <taxon>Magnoliopsida</taxon>
        <taxon>eudicotyledons</taxon>
        <taxon>Gunneridae</taxon>
        <taxon>Pentapetalae</taxon>
        <taxon>asterids</taxon>
        <taxon>campanulids</taxon>
        <taxon>Asterales</taxon>
        <taxon>Asteraceae</taxon>
        <taxon>Asteroideae</taxon>
        <taxon>Anthemideae</taxon>
        <taxon>Anthemidinae</taxon>
        <taxon>Tanacetum</taxon>
    </lineage>
</organism>
<dbReference type="EMBL" id="BKCJ010412201">
    <property type="protein sequence ID" value="GFA36874.1"/>
    <property type="molecule type" value="Genomic_DNA"/>
</dbReference>
<evidence type="ECO:0000313" key="1">
    <source>
        <dbReference type="EMBL" id="GFA36874.1"/>
    </source>
</evidence>
<reference evidence="1" key="1">
    <citation type="journal article" date="2019" name="Sci. Rep.">
        <title>Draft genome of Tanacetum cinerariifolium, the natural source of mosquito coil.</title>
        <authorList>
            <person name="Yamashiro T."/>
            <person name="Shiraishi A."/>
            <person name="Satake H."/>
            <person name="Nakayama K."/>
        </authorList>
    </citation>
    <scope>NUCLEOTIDE SEQUENCE</scope>
</reference>
<gene>
    <name evidence="1" type="ORF">Tci_608846</name>
</gene>
<feature type="non-terminal residue" evidence="1">
    <location>
        <position position="109"/>
    </location>
</feature>
<dbReference type="AlphaFoldDB" id="A0A699JIM9"/>